<dbReference type="EMBL" id="CABPRJ010000538">
    <property type="protein sequence ID" value="VVC30776.1"/>
    <property type="molecule type" value="Genomic_DNA"/>
</dbReference>
<evidence type="ECO:0000256" key="1">
    <source>
        <dbReference type="SAM" id="MobiDB-lite"/>
    </source>
</evidence>
<keyword evidence="3" id="KW-1185">Reference proteome</keyword>
<evidence type="ECO:0000313" key="3">
    <source>
        <dbReference type="Proteomes" id="UP000325440"/>
    </source>
</evidence>
<feature type="region of interest" description="Disordered" evidence="1">
    <location>
        <begin position="62"/>
        <end position="114"/>
    </location>
</feature>
<organism evidence="2 3">
    <name type="scientific">Cinara cedri</name>
    <dbReference type="NCBI Taxonomy" id="506608"/>
    <lineage>
        <taxon>Eukaryota</taxon>
        <taxon>Metazoa</taxon>
        <taxon>Ecdysozoa</taxon>
        <taxon>Arthropoda</taxon>
        <taxon>Hexapoda</taxon>
        <taxon>Insecta</taxon>
        <taxon>Pterygota</taxon>
        <taxon>Neoptera</taxon>
        <taxon>Paraneoptera</taxon>
        <taxon>Hemiptera</taxon>
        <taxon>Sternorrhyncha</taxon>
        <taxon>Aphidomorpha</taxon>
        <taxon>Aphidoidea</taxon>
        <taxon>Aphididae</taxon>
        <taxon>Lachninae</taxon>
        <taxon>Cinara</taxon>
    </lineage>
</organism>
<protein>
    <submittedName>
        <fullName evidence="2">Uncharacterized protein</fullName>
    </submittedName>
</protein>
<dbReference type="Proteomes" id="UP000325440">
    <property type="component" value="Unassembled WGS sequence"/>
</dbReference>
<dbReference type="AlphaFoldDB" id="A0A5E4MGX2"/>
<feature type="compositionally biased region" description="Basic and acidic residues" evidence="1">
    <location>
        <begin position="82"/>
        <end position="104"/>
    </location>
</feature>
<gene>
    <name evidence="2" type="ORF">CINCED_3A011910</name>
</gene>
<accession>A0A5E4MGX2</accession>
<evidence type="ECO:0000313" key="2">
    <source>
        <dbReference type="EMBL" id="VVC30776.1"/>
    </source>
</evidence>
<feature type="compositionally biased region" description="Acidic residues" evidence="1">
    <location>
        <begin position="65"/>
        <end position="81"/>
    </location>
</feature>
<feature type="region of interest" description="Disordered" evidence="1">
    <location>
        <begin position="142"/>
        <end position="173"/>
    </location>
</feature>
<proteinExistence type="predicted"/>
<reference evidence="2 3" key="1">
    <citation type="submission" date="2019-08" db="EMBL/GenBank/DDBJ databases">
        <authorList>
            <person name="Alioto T."/>
            <person name="Alioto T."/>
            <person name="Gomez Garrido J."/>
        </authorList>
    </citation>
    <scope>NUCLEOTIDE SEQUENCE [LARGE SCALE GENOMIC DNA]</scope>
</reference>
<dbReference type="OrthoDB" id="6620823at2759"/>
<name>A0A5E4MGX2_9HEMI</name>
<sequence>MSPFLRDRRGCDGCLDTVIKSLLQVFNPNVEAGPGRIVSRHPYDDGIMPDYPAGQVAARNRMRADDDDGVPTADYVEDDGVDDRADAAPEKSAARPRGGARDSSAELAADGPGPVVGGIQPLTDFIVSLLETVQLTSRATLKKSRNKLQAAARAGAPVEPLARATTGPKADKF</sequence>